<dbReference type="RefSeq" id="WP_170216186.1">
    <property type="nucleotide sequence ID" value="NZ_BONB01000005.1"/>
</dbReference>
<proteinExistence type="predicted"/>
<dbReference type="Pfam" id="PF13845">
    <property type="entry name" value="Septum_form"/>
    <property type="match status" value="1"/>
</dbReference>
<protein>
    <submittedName>
        <fullName evidence="3">Putative regulator of septum formation</fullName>
    </submittedName>
</protein>
<sequence>MDSAQSPPPAPARGLLVFGLLFAVVIVVAAVVGAAVALGGSGGSSSGGEVSAAKLAVGHCVDDLRESDDLEGLPVLPCEQPHEGEVFAIFQLPAGPFPGDEELGRQAQQECLKQFENYAPSSVADDKVELFYLHPSQLSWTNGDRGVTCVATDPTTKRTGSLKG</sequence>
<gene>
    <name evidence="3" type="ORF">DFJ67_8421</name>
</gene>
<name>A0A3D9ZYU6_9ACTN</name>
<feature type="transmembrane region" description="Helical" evidence="1">
    <location>
        <begin position="15"/>
        <end position="38"/>
    </location>
</feature>
<dbReference type="InterPro" id="IPR026004">
    <property type="entry name" value="Septum_form"/>
</dbReference>
<keyword evidence="4" id="KW-1185">Reference proteome</keyword>
<reference evidence="3 4" key="1">
    <citation type="submission" date="2018-08" db="EMBL/GenBank/DDBJ databases">
        <title>Sequencing the genomes of 1000 actinobacteria strains.</title>
        <authorList>
            <person name="Klenk H.-P."/>
        </authorList>
    </citation>
    <scope>NUCLEOTIDE SEQUENCE [LARGE SCALE GENOMIC DNA]</scope>
    <source>
        <strain evidence="3 4">DSM 44099</strain>
    </source>
</reference>
<evidence type="ECO:0000313" key="4">
    <source>
        <dbReference type="Proteomes" id="UP000256913"/>
    </source>
</evidence>
<feature type="domain" description="Septum formation-related" evidence="2">
    <location>
        <begin position="54"/>
        <end position="149"/>
    </location>
</feature>
<keyword evidence="1" id="KW-0812">Transmembrane</keyword>
<keyword evidence="1" id="KW-0472">Membrane</keyword>
<keyword evidence="1" id="KW-1133">Transmembrane helix</keyword>
<organism evidence="3 4">
    <name type="scientific">Asanoa ferruginea</name>
    <dbReference type="NCBI Taxonomy" id="53367"/>
    <lineage>
        <taxon>Bacteria</taxon>
        <taxon>Bacillati</taxon>
        <taxon>Actinomycetota</taxon>
        <taxon>Actinomycetes</taxon>
        <taxon>Micromonosporales</taxon>
        <taxon>Micromonosporaceae</taxon>
        <taxon>Asanoa</taxon>
    </lineage>
</organism>
<dbReference type="AlphaFoldDB" id="A0A3D9ZYU6"/>
<evidence type="ECO:0000259" key="2">
    <source>
        <dbReference type="Pfam" id="PF13845"/>
    </source>
</evidence>
<accession>A0A3D9ZYU6</accession>
<comment type="caution">
    <text evidence="3">The sequence shown here is derived from an EMBL/GenBank/DDBJ whole genome shotgun (WGS) entry which is preliminary data.</text>
</comment>
<evidence type="ECO:0000256" key="1">
    <source>
        <dbReference type="SAM" id="Phobius"/>
    </source>
</evidence>
<evidence type="ECO:0000313" key="3">
    <source>
        <dbReference type="EMBL" id="REG02327.1"/>
    </source>
</evidence>
<dbReference type="Proteomes" id="UP000256913">
    <property type="component" value="Unassembled WGS sequence"/>
</dbReference>
<dbReference type="EMBL" id="QUMQ01000001">
    <property type="protein sequence ID" value="REG02327.1"/>
    <property type="molecule type" value="Genomic_DNA"/>
</dbReference>